<protein>
    <submittedName>
        <fullName evidence="1">Ribonuclease H protein At1g65750 family</fullName>
    </submittedName>
</protein>
<dbReference type="PANTHER" id="PTHR33116">
    <property type="entry name" value="REVERSE TRANSCRIPTASE ZINC-BINDING DOMAIN-CONTAINING PROTEIN-RELATED-RELATED"/>
    <property type="match status" value="1"/>
</dbReference>
<proteinExistence type="predicted"/>
<reference evidence="1 2" key="1">
    <citation type="journal article" date="2012" name="Nat. Biotechnol.">
        <title>Draft genome sequence of pigeonpea (Cajanus cajan), an orphan legume crop of resource-poor farmers.</title>
        <authorList>
            <person name="Varshney R.K."/>
            <person name="Chen W."/>
            <person name="Li Y."/>
            <person name="Bharti A.K."/>
            <person name="Saxena R.K."/>
            <person name="Schlueter J.A."/>
            <person name="Donoghue M.T."/>
            <person name="Azam S."/>
            <person name="Fan G."/>
            <person name="Whaley A.M."/>
            <person name="Farmer A.D."/>
            <person name="Sheridan J."/>
            <person name="Iwata A."/>
            <person name="Tuteja R."/>
            <person name="Penmetsa R.V."/>
            <person name="Wu W."/>
            <person name="Upadhyaya H.D."/>
            <person name="Yang S.P."/>
            <person name="Shah T."/>
            <person name="Saxena K.B."/>
            <person name="Michael T."/>
            <person name="McCombie W.R."/>
            <person name="Yang B."/>
            <person name="Zhang G."/>
            <person name="Yang H."/>
            <person name="Wang J."/>
            <person name="Spillane C."/>
            <person name="Cook D.R."/>
            <person name="May G.D."/>
            <person name="Xu X."/>
            <person name="Jackson S.A."/>
        </authorList>
    </citation>
    <scope>NUCLEOTIDE SEQUENCE [LARGE SCALE GENOMIC DNA]</scope>
    <source>
        <strain evidence="2">cv. Asha</strain>
    </source>
</reference>
<name>A0A151SIX3_CAJCA</name>
<accession>A0A151SIX3</accession>
<gene>
    <name evidence="1" type="ORF">KK1_000876</name>
</gene>
<dbReference type="EMBL" id="CM003613">
    <property type="protein sequence ID" value="KYP54681.1"/>
    <property type="molecule type" value="Genomic_DNA"/>
</dbReference>
<dbReference type="PANTHER" id="PTHR33116:SF80">
    <property type="entry name" value="REVERSE TRANSCRIPTASE ZINC-BINDING DOMAIN-CONTAINING PROTEIN"/>
    <property type="match status" value="1"/>
</dbReference>
<organism evidence="1 2">
    <name type="scientific">Cajanus cajan</name>
    <name type="common">Pigeon pea</name>
    <name type="synonym">Cajanus indicus</name>
    <dbReference type="NCBI Taxonomy" id="3821"/>
    <lineage>
        <taxon>Eukaryota</taxon>
        <taxon>Viridiplantae</taxon>
        <taxon>Streptophyta</taxon>
        <taxon>Embryophyta</taxon>
        <taxon>Tracheophyta</taxon>
        <taxon>Spermatophyta</taxon>
        <taxon>Magnoliopsida</taxon>
        <taxon>eudicotyledons</taxon>
        <taxon>Gunneridae</taxon>
        <taxon>Pentapetalae</taxon>
        <taxon>rosids</taxon>
        <taxon>fabids</taxon>
        <taxon>Fabales</taxon>
        <taxon>Fabaceae</taxon>
        <taxon>Papilionoideae</taxon>
        <taxon>50 kb inversion clade</taxon>
        <taxon>NPAAA clade</taxon>
        <taxon>indigoferoid/millettioid clade</taxon>
        <taxon>Phaseoleae</taxon>
        <taxon>Cajanus</taxon>
    </lineage>
</organism>
<evidence type="ECO:0000313" key="1">
    <source>
        <dbReference type="EMBL" id="KYP54681.1"/>
    </source>
</evidence>
<evidence type="ECO:0000313" key="2">
    <source>
        <dbReference type="Proteomes" id="UP000075243"/>
    </source>
</evidence>
<dbReference type="AlphaFoldDB" id="A0A151SIX3"/>
<dbReference type="OMA" id="KIVTIAW"/>
<keyword evidence="2" id="KW-1185">Reference proteome</keyword>
<dbReference type="Gramene" id="C.cajan_00853.t">
    <property type="protein sequence ID" value="C.cajan_00853.t.cds1"/>
    <property type="gene ID" value="C.cajan_00853"/>
</dbReference>
<dbReference type="Proteomes" id="UP000075243">
    <property type="component" value="Chromosome 11"/>
</dbReference>
<sequence>KGVLLPMLLYSFYIYSWPKVVVKHMERLIRNFIWSRDANSPKIVTIAWKIICRPCSEGGLGVTSISTLNKATTLKLNWNFLHTNEQWVTFLRARFLSNKVPMVGYESSSVWPSILRDLHHIRLI</sequence>
<feature type="non-terminal residue" evidence="1">
    <location>
        <position position="1"/>
    </location>
</feature>